<dbReference type="SUPFAM" id="SSF53067">
    <property type="entry name" value="Actin-like ATPase domain"/>
    <property type="match status" value="2"/>
</dbReference>
<dbReference type="CDD" id="cd24015">
    <property type="entry name" value="ASKHA_NBD_PanK-III"/>
    <property type="match status" value="1"/>
</dbReference>
<feature type="binding site" evidence="16">
    <location>
        <begin position="6"/>
        <end position="13"/>
    </location>
    <ligand>
        <name>ATP</name>
        <dbReference type="ChEBI" id="CHEBI:30616"/>
    </ligand>
</feature>
<dbReference type="EMBL" id="JACOPL010000009">
    <property type="protein sequence ID" value="MBC5725967.1"/>
    <property type="molecule type" value="Genomic_DNA"/>
</dbReference>
<dbReference type="GO" id="GO:0005524">
    <property type="term" value="F:ATP binding"/>
    <property type="evidence" value="ECO:0007669"/>
    <property type="project" value="UniProtKB-UniRule"/>
</dbReference>
<comment type="subunit">
    <text evidence="5 16">Homodimer.</text>
</comment>
<evidence type="ECO:0000256" key="15">
    <source>
        <dbReference type="ARBA" id="ARBA00040883"/>
    </source>
</evidence>
<keyword evidence="18" id="KW-1185">Reference proteome</keyword>
<keyword evidence="13 16" id="KW-0173">Coenzyme A biosynthesis</keyword>
<dbReference type="Pfam" id="PF03309">
    <property type="entry name" value="Pan_kinase"/>
    <property type="match status" value="1"/>
</dbReference>
<dbReference type="GO" id="GO:0046872">
    <property type="term" value="F:metal ion binding"/>
    <property type="evidence" value="ECO:0007669"/>
    <property type="project" value="UniProtKB-KW"/>
</dbReference>
<feature type="binding site" evidence="16">
    <location>
        <begin position="107"/>
        <end position="110"/>
    </location>
    <ligand>
        <name>substrate</name>
    </ligand>
</feature>
<sequence length="281" mass="30538">MLLTIDVGNTNMVFGLYDGDRLRGSFRISTNAERTSDELGMQISQYYHFHGLDRTQTDAVIIASVVPPVMYTLINAIRKYLHVQPVIAGRDVDIGIENRYTNPREVGADRLVNAVSAVRKYGKPLIIVDIGTATTFDAIDGNGAYQGGAIFPGIKVAMEALFLKASKLPRVDIERPEKAIGKTTVQSMQSGAVRGYVGALAGIITDIQEELGGNARVVATGGMGRMMAEYCGLIDEVDPNLTLEGLRLIYENNKDCFAGRQLDSETCLLEAVEEGAWSAEK</sequence>
<evidence type="ECO:0000256" key="13">
    <source>
        <dbReference type="ARBA" id="ARBA00022993"/>
    </source>
</evidence>
<comment type="similarity">
    <text evidence="14 16">Belongs to the type III pantothenate kinase family.</text>
</comment>
<evidence type="ECO:0000256" key="16">
    <source>
        <dbReference type="HAMAP-Rule" id="MF_01274"/>
    </source>
</evidence>
<feature type="binding site" evidence="16">
    <location>
        <position position="184"/>
    </location>
    <ligand>
        <name>substrate</name>
    </ligand>
</feature>
<keyword evidence="12 16" id="KW-0630">Potassium</keyword>
<comment type="catalytic activity">
    <reaction evidence="1 16">
        <text>(R)-pantothenate + ATP = (R)-4'-phosphopantothenate + ADP + H(+)</text>
        <dbReference type="Rhea" id="RHEA:16373"/>
        <dbReference type="ChEBI" id="CHEBI:10986"/>
        <dbReference type="ChEBI" id="CHEBI:15378"/>
        <dbReference type="ChEBI" id="CHEBI:29032"/>
        <dbReference type="ChEBI" id="CHEBI:30616"/>
        <dbReference type="ChEBI" id="CHEBI:456216"/>
        <dbReference type="EC" id="2.7.1.33"/>
    </reaction>
</comment>
<feature type="active site" description="Proton acceptor" evidence="16">
    <location>
        <position position="109"/>
    </location>
</feature>
<dbReference type="GO" id="GO:0005737">
    <property type="term" value="C:cytoplasm"/>
    <property type="evidence" value="ECO:0007669"/>
    <property type="project" value="UniProtKB-SubCell"/>
</dbReference>
<evidence type="ECO:0000256" key="11">
    <source>
        <dbReference type="ARBA" id="ARBA00022840"/>
    </source>
</evidence>
<comment type="cofactor">
    <cofactor evidence="16">
        <name>NH4(+)</name>
        <dbReference type="ChEBI" id="CHEBI:28938"/>
    </cofactor>
    <cofactor evidence="16">
        <name>K(+)</name>
        <dbReference type="ChEBI" id="CHEBI:29103"/>
    </cofactor>
    <text evidence="16">A monovalent cation. Ammonium or potassium.</text>
</comment>
<keyword evidence="11 16" id="KW-0067">ATP-binding</keyword>
<feature type="binding site" evidence="16">
    <location>
        <position position="100"/>
    </location>
    <ligand>
        <name>substrate</name>
    </ligand>
</feature>
<keyword evidence="8 16" id="KW-0808">Transferase</keyword>
<accession>A0A923RWD2</accession>
<feature type="binding site" evidence="16">
    <location>
        <position position="132"/>
    </location>
    <ligand>
        <name>ATP</name>
        <dbReference type="ChEBI" id="CHEBI:30616"/>
    </ligand>
</feature>
<dbReference type="Proteomes" id="UP000606499">
    <property type="component" value="Unassembled WGS sequence"/>
</dbReference>
<evidence type="ECO:0000256" key="9">
    <source>
        <dbReference type="ARBA" id="ARBA00022741"/>
    </source>
</evidence>
<evidence type="ECO:0000256" key="7">
    <source>
        <dbReference type="ARBA" id="ARBA00022490"/>
    </source>
</evidence>
<dbReference type="HAMAP" id="MF_01274">
    <property type="entry name" value="Pantothen_kinase_3"/>
    <property type="match status" value="1"/>
</dbReference>
<dbReference type="AlphaFoldDB" id="A0A923RWD2"/>
<organism evidence="17 18">
    <name type="scientific">Agathobaculum faecis</name>
    <dbReference type="NCBI Taxonomy" id="2763013"/>
    <lineage>
        <taxon>Bacteria</taxon>
        <taxon>Bacillati</taxon>
        <taxon>Bacillota</taxon>
        <taxon>Clostridia</taxon>
        <taxon>Eubacteriales</taxon>
        <taxon>Butyricicoccaceae</taxon>
        <taxon>Agathobaculum</taxon>
    </lineage>
</organism>
<comment type="subcellular location">
    <subcellularLocation>
        <location evidence="3 16">Cytoplasm</location>
    </subcellularLocation>
</comment>
<dbReference type="GO" id="GO:0015937">
    <property type="term" value="P:coenzyme A biosynthetic process"/>
    <property type="evidence" value="ECO:0007669"/>
    <property type="project" value="UniProtKB-UniRule"/>
</dbReference>
<evidence type="ECO:0000256" key="4">
    <source>
        <dbReference type="ARBA" id="ARBA00005225"/>
    </source>
</evidence>
<proteinExistence type="inferred from homology"/>
<comment type="caution">
    <text evidence="17">The sequence shown here is derived from an EMBL/GenBank/DDBJ whole genome shotgun (WGS) entry which is preliminary data.</text>
</comment>
<dbReference type="NCBIfam" id="TIGR00671">
    <property type="entry name" value="baf"/>
    <property type="match status" value="1"/>
</dbReference>
<protein>
    <recommendedName>
        <fullName evidence="15 16">Type III pantothenate kinase</fullName>
        <ecNumber evidence="6 16">2.7.1.33</ecNumber>
    </recommendedName>
    <alternativeName>
        <fullName evidence="16">PanK-III</fullName>
    </alternativeName>
    <alternativeName>
        <fullName evidence="16">Pantothenic acid kinase</fullName>
    </alternativeName>
</protein>
<dbReference type="NCBIfam" id="NF009848">
    <property type="entry name" value="PRK13318.1-6"/>
    <property type="match status" value="1"/>
</dbReference>
<dbReference type="EC" id="2.7.1.33" evidence="6 16"/>
<name>A0A923RWD2_9FIRM</name>
<comment type="function">
    <text evidence="16">Catalyzes the phosphorylation of pantothenate (Pan), the first step in CoA biosynthesis.</text>
</comment>
<evidence type="ECO:0000256" key="1">
    <source>
        <dbReference type="ARBA" id="ARBA00001206"/>
    </source>
</evidence>
<evidence type="ECO:0000256" key="6">
    <source>
        <dbReference type="ARBA" id="ARBA00012102"/>
    </source>
</evidence>
<keyword evidence="10 16" id="KW-0418">Kinase</keyword>
<dbReference type="Gene3D" id="3.30.420.40">
    <property type="match status" value="2"/>
</dbReference>
<comment type="pathway">
    <text evidence="4 16">Cofactor biosynthesis; coenzyme A biosynthesis; CoA from (R)-pantothenate: step 1/5.</text>
</comment>
<keyword evidence="9 16" id="KW-0547">Nucleotide-binding</keyword>
<evidence type="ECO:0000256" key="12">
    <source>
        <dbReference type="ARBA" id="ARBA00022958"/>
    </source>
</evidence>
<gene>
    <name evidence="16" type="primary">coaX</name>
    <name evidence="17" type="ORF">H8S45_10920</name>
</gene>
<dbReference type="PANTHER" id="PTHR34265:SF1">
    <property type="entry name" value="TYPE III PANTOTHENATE KINASE"/>
    <property type="match status" value="1"/>
</dbReference>
<dbReference type="PANTHER" id="PTHR34265">
    <property type="entry name" value="TYPE III PANTOTHENATE KINASE"/>
    <property type="match status" value="1"/>
</dbReference>
<keyword evidence="16" id="KW-0479">Metal-binding</keyword>
<dbReference type="NCBIfam" id="NF009855">
    <property type="entry name" value="PRK13321.1"/>
    <property type="match status" value="1"/>
</dbReference>
<evidence type="ECO:0000256" key="5">
    <source>
        <dbReference type="ARBA" id="ARBA00011738"/>
    </source>
</evidence>
<evidence type="ECO:0000256" key="3">
    <source>
        <dbReference type="ARBA" id="ARBA00004496"/>
    </source>
</evidence>
<feature type="binding site" evidence="16">
    <location>
        <position position="129"/>
    </location>
    <ligand>
        <name>K(+)</name>
        <dbReference type="ChEBI" id="CHEBI:29103"/>
    </ligand>
</feature>
<evidence type="ECO:0000256" key="10">
    <source>
        <dbReference type="ARBA" id="ARBA00022777"/>
    </source>
</evidence>
<reference evidence="17" key="1">
    <citation type="submission" date="2020-08" db="EMBL/GenBank/DDBJ databases">
        <title>Genome public.</title>
        <authorList>
            <person name="Liu C."/>
            <person name="Sun Q."/>
        </authorList>
    </citation>
    <scope>NUCLEOTIDE SEQUENCE</scope>
    <source>
        <strain evidence="17">NSJ-28</strain>
    </source>
</reference>
<evidence type="ECO:0000256" key="14">
    <source>
        <dbReference type="ARBA" id="ARBA00038036"/>
    </source>
</evidence>
<dbReference type="InterPro" id="IPR043129">
    <property type="entry name" value="ATPase_NBD"/>
</dbReference>
<dbReference type="GO" id="GO:0004594">
    <property type="term" value="F:pantothenate kinase activity"/>
    <property type="evidence" value="ECO:0007669"/>
    <property type="project" value="UniProtKB-UniRule"/>
</dbReference>
<evidence type="ECO:0000313" key="18">
    <source>
        <dbReference type="Proteomes" id="UP000606499"/>
    </source>
</evidence>
<evidence type="ECO:0000313" key="17">
    <source>
        <dbReference type="EMBL" id="MBC5725967.1"/>
    </source>
</evidence>
<evidence type="ECO:0000256" key="2">
    <source>
        <dbReference type="ARBA" id="ARBA00001958"/>
    </source>
</evidence>
<dbReference type="InterPro" id="IPR004619">
    <property type="entry name" value="Type_III_PanK"/>
</dbReference>
<comment type="cofactor">
    <cofactor evidence="2">
        <name>K(+)</name>
        <dbReference type="ChEBI" id="CHEBI:29103"/>
    </cofactor>
</comment>
<keyword evidence="7 16" id="KW-0963">Cytoplasm</keyword>
<evidence type="ECO:0000256" key="8">
    <source>
        <dbReference type="ARBA" id="ARBA00022679"/>
    </source>
</evidence>
<dbReference type="RefSeq" id="WP_054327349.1">
    <property type="nucleotide sequence ID" value="NZ_JACOPL010000009.1"/>
</dbReference>